<dbReference type="AlphaFoldDB" id="N2ADS4"/>
<dbReference type="Pfam" id="PF02837">
    <property type="entry name" value="Glyco_hydro_2_N"/>
    <property type="match status" value="1"/>
</dbReference>
<dbReference type="OrthoDB" id="9762066at2"/>
<dbReference type="Gene3D" id="2.60.40.10">
    <property type="entry name" value="Immunoglobulins"/>
    <property type="match status" value="1"/>
</dbReference>
<dbReference type="HOGENOM" id="CLU_009935_2_1_9"/>
<accession>N2ADS4</accession>
<dbReference type="SUPFAM" id="SSF49303">
    <property type="entry name" value="beta-Galactosidase/glucuronidase domain"/>
    <property type="match status" value="1"/>
</dbReference>
<dbReference type="InterPro" id="IPR013783">
    <property type="entry name" value="Ig-like_fold"/>
</dbReference>
<dbReference type="PANTHER" id="PTHR42732:SF3">
    <property type="entry name" value="HYDROLASE"/>
    <property type="match status" value="1"/>
</dbReference>
<keyword evidence="3" id="KW-0326">Glycosidase</keyword>
<protein>
    <submittedName>
        <fullName evidence="7">Uncharacterized protein</fullName>
    </submittedName>
</protein>
<dbReference type="GO" id="GO:0005975">
    <property type="term" value="P:carbohydrate metabolic process"/>
    <property type="evidence" value="ECO:0007669"/>
    <property type="project" value="InterPro"/>
</dbReference>
<dbReference type="Proteomes" id="UP000012589">
    <property type="component" value="Unassembled WGS sequence"/>
</dbReference>
<reference evidence="7 8" key="1">
    <citation type="journal article" date="2014" name="Genome Announc.">
        <title>Draft genome sequences of the altered schaedler flora, a defined bacterial community from gnotobiotic mice.</title>
        <authorList>
            <person name="Wannemuehler M.J."/>
            <person name="Overstreet A.M."/>
            <person name="Ward D.V."/>
            <person name="Phillips G.J."/>
        </authorList>
    </citation>
    <scope>NUCLEOTIDE SEQUENCE [LARGE SCALE GENOMIC DNA]</scope>
    <source>
        <strain evidence="7 8">ASF492</strain>
    </source>
</reference>
<evidence type="ECO:0000256" key="3">
    <source>
        <dbReference type="ARBA" id="ARBA00023295"/>
    </source>
</evidence>
<gene>
    <name evidence="7" type="ORF">C823_03252</name>
</gene>
<dbReference type="InterPro" id="IPR017853">
    <property type="entry name" value="GH"/>
</dbReference>
<dbReference type="InterPro" id="IPR006102">
    <property type="entry name" value="Ig-like_GH2"/>
</dbReference>
<organism evidence="7 8">
    <name type="scientific">Eubacterium plexicaudatum ASF492</name>
    <dbReference type="NCBI Taxonomy" id="1235802"/>
    <lineage>
        <taxon>Bacteria</taxon>
        <taxon>Bacillati</taxon>
        <taxon>Bacillota</taxon>
        <taxon>Clostridia</taxon>
        <taxon>Eubacteriales</taxon>
        <taxon>Eubacteriaceae</taxon>
        <taxon>Eubacterium</taxon>
    </lineage>
</organism>
<dbReference type="SUPFAM" id="SSF51445">
    <property type="entry name" value="(Trans)glycosidases"/>
    <property type="match status" value="1"/>
</dbReference>
<evidence type="ECO:0000313" key="8">
    <source>
        <dbReference type="Proteomes" id="UP000012589"/>
    </source>
</evidence>
<dbReference type="PATRIC" id="fig|1235802.3.peg.3438"/>
<dbReference type="InterPro" id="IPR051913">
    <property type="entry name" value="GH2_Domain-Containing"/>
</dbReference>
<dbReference type="Gene3D" id="3.20.20.80">
    <property type="entry name" value="Glycosidases"/>
    <property type="match status" value="1"/>
</dbReference>
<dbReference type="GO" id="GO:0004553">
    <property type="term" value="F:hydrolase activity, hydrolyzing O-glycosyl compounds"/>
    <property type="evidence" value="ECO:0007669"/>
    <property type="project" value="InterPro"/>
</dbReference>
<keyword evidence="8" id="KW-1185">Reference proteome</keyword>
<evidence type="ECO:0000256" key="1">
    <source>
        <dbReference type="ARBA" id="ARBA00007401"/>
    </source>
</evidence>
<dbReference type="InterPro" id="IPR008979">
    <property type="entry name" value="Galactose-bd-like_sf"/>
</dbReference>
<name>N2ADS4_9FIRM</name>
<feature type="domain" description="Glycoside hydrolase family 2 catalytic" evidence="5">
    <location>
        <begin position="327"/>
        <end position="588"/>
    </location>
</feature>
<feature type="domain" description="Glycosyl hydrolases family 2 sugar binding" evidence="6">
    <location>
        <begin position="18"/>
        <end position="140"/>
    </location>
</feature>
<comment type="similarity">
    <text evidence="1">Belongs to the glycosyl hydrolase 2 family.</text>
</comment>
<comment type="caution">
    <text evidence="7">The sequence shown here is derived from an EMBL/GenBank/DDBJ whole genome shotgun (WGS) entry which is preliminary data.</text>
</comment>
<dbReference type="eggNOG" id="COG3250">
    <property type="taxonomic scope" value="Bacteria"/>
</dbReference>
<feature type="domain" description="Glycoside hydrolase family 2 immunoglobulin-like beta-sandwich" evidence="4">
    <location>
        <begin position="258"/>
        <end position="290"/>
    </location>
</feature>
<evidence type="ECO:0000259" key="6">
    <source>
        <dbReference type="Pfam" id="PF02837"/>
    </source>
</evidence>
<dbReference type="SUPFAM" id="SSF49785">
    <property type="entry name" value="Galactose-binding domain-like"/>
    <property type="match status" value="1"/>
</dbReference>
<evidence type="ECO:0000313" key="7">
    <source>
        <dbReference type="EMBL" id="EMZ24295.1"/>
    </source>
</evidence>
<keyword evidence="2" id="KW-0378">Hydrolase</keyword>
<dbReference type="InterPro" id="IPR006104">
    <property type="entry name" value="Glyco_hydro_2_N"/>
</dbReference>
<evidence type="ECO:0000259" key="5">
    <source>
        <dbReference type="Pfam" id="PF02836"/>
    </source>
</evidence>
<dbReference type="InterPro" id="IPR006103">
    <property type="entry name" value="Glyco_hydro_2_cat"/>
</dbReference>
<dbReference type="InterPro" id="IPR036156">
    <property type="entry name" value="Beta-gal/glucu_dom_sf"/>
</dbReference>
<dbReference type="STRING" id="1235802.C823_03252"/>
<dbReference type="Pfam" id="PF02836">
    <property type="entry name" value="Glyco_hydro_2_C"/>
    <property type="match status" value="1"/>
</dbReference>
<dbReference type="PANTHER" id="PTHR42732">
    <property type="entry name" value="BETA-GALACTOSIDASE"/>
    <property type="match status" value="1"/>
</dbReference>
<proteinExistence type="inferred from homology"/>
<evidence type="ECO:0000256" key="2">
    <source>
        <dbReference type="ARBA" id="ARBA00022801"/>
    </source>
</evidence>
<evidence type="ECO:0000259" key="4">
    <source>
        <dbReference type="Pfam" id="PF00703"/>
    </source>
</evidence>
<dbReference type="Pfam" id="PF00703">
    <property type="entry name" value="Glyco_hydro_2"/>
    <property type="match status" value="1"/>
</dbReference>
<dbReference type="Gene3D" id="2.60.120.260">
    <property type="entry name" value="Galactose-binding domain-like"/>
    <property type="match status" value="1"/>
</dbReference>
<sequence length="605" mass="69804">MAARNFYPRPQFVRENWQNLNGSWQFCFDDGDCGLAQQWYLDTYPFDSQIQVPFVYQSRLSGIFDTACHDTVWYKRSFQAEKVSGQRVLLHFGAVDYYAMVFLNGRLIGEHEGGHTPFSFDITDAISDGQEQTLAVRVYDPHTDELIPRGKQCWEAKPKGIWYTGSTGIWQTVWLECVEERHFTDIRFTSMYDEGKECICCTTAGDCTGCVTEYEIRFADEIICAGSVACQSPVLTWDVDLIQQHIFRTNFHDGGWSWTPEHPNLFAVTLTLRTADGHAADRIDSYFGFRKVHRENGMVYLNNKPYYERLVLDQGYWPDGLMTAPSDEDYKKDIELAKQMGFNGCRKHQKMEDPAFLYWADKLGFLVWGECASAPMYGPDAARRLMQEWSEILQRDYSHPCIVVWVPLNESWGIPNIHLDARQQHFSQAMYHYLHALDHTRLVVSNDGWDMTRTDICAIHNYAHGQKEETAKFAAYEEMLSTRQNLVSRPSADWDIYAKGFAYQGEPIILTEFGGIGFELAGEDAWGYTAVDNQEDFLADYGRIMEAVYASEGLCGFCYTQLTDVEQEMNGLLTYDRQPKCSPEKIREINLQYHKKSRSYRSDES</sequence>
<dbReference type="EMBL" id="AQFT01000099">
    <property type="protein sequence ID" value="EMZ24295.1"/>
    <property type="molecule type" value="Genomic_DNA"/>
</dbReference>